<keyword evidence="2" id="KW-1185">Reference proteome</keyword>
<dbReference type="EMBL" id="BPLR01018625">
    <property type="protein sequence ID" value="GIZ01093.1"/>
    <property type="molecule type" value="Genomic_DNA"/>
</dbReference>
<sequence>MVRSSSHPIPSAWLFQQHHTESSIVWRFRFEKRGDCDATSSAGERGGGITWFLGAHHTLRRRRDLVYLGRWLKLKISKTIFIQLFLFFSF</sequence>
<dbReference type="AlphaFoldDB" id="A0AAV4Y100"/>
<name>A0AAV4Y100_CAEEX</name>
<proteinExistence type="predicted"/>
<accession>A0AAV4Y100</accession>
<gene>
    <name evidence="1" type="ORF">CEXT_563521</name>
</gene>
<evidence type="ECO:0000313" key="1">
    <source>
        <dbReference type="EMBL" id="GIZ01093.1"/>
    </source>
</evidence>
<protein>
    <submittedName>
        <fullName evidence="1">Uncharacterized protein</fullName>
    </submittedName>
</protein>
<organism evidence="1 2">
    <name type="scientific">Caerostris extrusa</name>
    <name type="common">Bark spider</name>
    <name type="synonym">Caerostris bankana</name>
    <dbReference type="NCBI Taxonomy" id="172846"/>
    <lineage>
        <taxon>Eukaryota</taxon>
        <taxon>Metazoa</taxon>
        <taxon>Ecdysozoa</taxon>
        <taxon>Arthropoda</taxon>
        <taxon>Chelicerata</taxon>
        <taxon>Arachnida</taxon>
        <taxon>Araneae</taxon>
        <taxon>Araneomorphae</taxon>
        <taxon>Entelegynae</taxon>
        <taxon>Araneoidea</taxon>
        <taxon>Araneidae</taxon>
        <taxon>Caerostris</taxon>
    </lineage>
</organism>
<evidence type="ECO:0000313" key="2">
    <source>
        <dbReference type="Proteomes" id="UP001054945"/>
    </source>
</evidence>
<dbReference type="Proteomes" id="UP001054945">
    <property type="component" value="Unassembled WGS sequence"/>
</dbReference>
<comment type="caution">
    <text evidence="1">The sequence shown here is derived from an EMBL/GenBank/DDBJ whole genome shotgun (WGS) entry which is preliminary data.</text>
</comment>
<reference evidence="1 2" key="1">
    <citation type="submission" date="2021-06" db="EMBL/GenBank/DDBJ databases">
        <title>Caerostris extrusa draft genome.</title>
        <authorList>
            <person name="Kono N."/>
            <person name="Arakawa K."/>
        </authorList>
    </citation>
    <scope>NUCLEOTIDE SEQUENCE [LARGE SCALE GENOMIC DNA]</scope>
</reference>